<evidence type="ECO:0000313" key="4">
    <source>
        <dbReference type="Proteomes" id="UP000316371"/>
    </source>
</evidence>
<dbReference type="Pfam" id="PF13585">
    <property type="entry name" value="CHU_C"/>
    <property type="match status" value="1"/>
</dbReference>
<feature type="signal peptide" evidence="1">
    <location>
        <begin position="1"/>
        <end position="20"/>
    </location>
</feature>
<dbReference type="InterPro" id="IPR013783">
    <property type="entry name" value="Ig-like_fold"/>
</dbReference>
<dbReference type="Gene3D" id="2.60.40.10">
    <property type="entry name" value="Immunoglobulins"/>
    <property type="match status" value="1"/>
</dbReference>
<organism evidence="3 4">
    <name type="scientific">Flavobacterium restrictum</name>
    <dbReference type="NCBI Taxonomy" id="2594428"/>
    <lineage>
        <taxon>Bacteria</taxon>
        <taxon>Pseudomonadati</taxon>
        <taxon>Bacteroidota</taxon>
        <taxon>Flavobacteriia</taxon>
        <taxon>Flavobacteriales</taxon>
        <taxon>Flavobacteriaceae</taxon>
        <taxon>Flavobacterium</taxon>
    </lineage>
</organism>
<feature type="domain" description="PKD" evidence="2">
    <location>
        <begin position="448"/>
        <end position="475"/>
    </location>
</feature>
<protein>
    <submittedName>
        <fullName evidence="3">T9SS type B sorting domain-containing protein</fullName>
    </submittedName>
</protein>
<proteinExistence type="predicted"/>
<dbReference type="OrthoDB" id="9765926at2"/>
<dbReference type="AlphaFoldDB" id="A0A553E8I2"/>
<dbReference type="InterPro" id="IPR035986">
    <property type="entry name" value="PKD_dom_sf"/>
</dbReference>
<dbReference type="NCBIfam" id="TIGR04131">
    <property type="entry name" value="Bac_Flav_CTERM"/>
    <property type="match status" value="1"/>
</dbReference>
<feature type="chain" id="PRO_5022098556" evidence="1">
    <location>
        <begin position="21"/>
        <end position="928"/>
    </location>
</feature>
<dbReference type="InterPro" id="IPR022409">
    <property type="entry name" value="PKD/Chitinase_dom"/>
</dbReference>
<accession>A0A553E8I2</accession>
<dbReference type="CDD" id="cd00146">
    <property type="entry name" value="PKD"/>
    <property type="match status" value="2"/>
</dbReference>
<reference evidence="3 4" key="1">
    <citation type="submission" date="2019-07" db="EMBL/GenBank/DDBJ databases">
        <title>Novel species of Flavobacterium.</title>
        <authorList>
            <person name="Liu Q."/>
            <person name="Xin Y.-H."/>
        </authorList>
    </citation>
    <scope>NUCLEOTIDE SEQUENCE [LARGE SCALE GENOMIC DNA]</scope>
    <source>
        <strain evidence="3 4">LB1R34</strain>
    </source>
</reference>
<dbReference type="InterPro" id="IPR000601">
    <property type="entry name" value="PKD_dom"/>
</dbReference>
<dbReference type="Pfam" id="PF18911">
    <property type="entry name" value="PKD_4"/>
    <property type="match status" value="1"/>
</dbReference>
<dbReference type="EMBL" id="VJZT01000003">
    <property type="protein sequence ID" value="TRX41336.1"/>
    <property type="molecule type" value="Genomic_DNA"/>
</dbReference>
<dbReference type="Proteomes" id="UP000316371">
    <property type="component" value="Unassembled WGS sequence"/>
</dbReference>
<gene>
    <name evidence="3" type="ORF">FNW21_04365</name>
</gene>
<sequence length="928" mass="102034">MNIFKFIVSTLLFFSIPAFSQKEAANWYFGNNAGLDFNSGSPVAVTNGQLYTAEGCTTISDKNGNLLFYTDGTIVYDKLHQVMPNGFGLLGHNSSTQSAIIVPKPGNPNFYYIFTVDEPNPKNVDDNPLNDQDPPNNGLNYSLVDLRLNGGQGDIVATEKNVPLTTYNPNDSEEVKYKSSEKITAVQHSDGISFWVITHFKNNFYAFKIDTKGVDKKPIVTTTPLNIPTGGYIFNAIGYLKASPNGKKVAIANTATRPTSELGPKNEIKRNTGNVWLFDFDAQTGKLTNGLSLLSGSNPYGLEFSAKSKKLYVTINKFDTNGVTLGSSLLQFNLKSANIATSNTTVNSSSNVAGALQLAIDEKIYRSGYPFSSDGSDHLSVINNPELDGTACNFLQNQISLNGKVARLGLPPFITSLFLYAFSYEFNCLGQSTHFFVNSVEKIDSVLWDFGDGTTATTLDAHHIYKTPGDYKVTLIKTINGETREPLEKTITIYETPKVLATTHKLVQCDTQDAFPMDGLSTFNLALANEPIALGNKDYDVFYYHSINEADADKTNTESLPLLYQNTIPDEIVYAKVTQPNSSCYSLATVILHANKNNDLQPSSFHACDLGNANASFNLELKKATILTELNLPADVRLFFYENPKDAALGTNELIGSYISIAKTIFIRAENNDGCYGTGQLQLLVDSTPVILPSENRILCEDDATPLLLNAGLTPPNTPTDYTFLWSTSETTPTISVTKEGDYSVTVTNKSGCTATRVCKVTLSHLAKINSIAIQDLQPNNQITVNVTNPDNYLYAIKYQNGNTTALQNSPVFDNVPGGFHELIIKNKEGNCGPIFQSVAVLEAPFYFTPNNDGYNDYWNLKGINSPIYKNAVIYIFDRYGKLIKQLSPNSIGWDGTYNKAPLPSDDYWFTIKLEEGREAKGHFSLKR</sequence>
<comment type="caution">
    <text evidence="3">The sequence shown here is derived from an EMBL/GenBank/DDBJ whole genome shotgun (WGS) entry which is preliminary data.</text>
</comment>
<evidence type="ECO:0000256" key="1">
    <source>
        <dbReference type="SAM" id="SignalP"/>
    </source>
</evidence>
<dbReference type="SUPFAM" id="SSF49299">
    <property type="entry name" value="PKD domain"/>
    <property type="match status" value="1"/>
</dbReference>
<name>A0A553E8I2_9FLAO</name>
<evidence type="ECO:0000259" key="2">
    <source>
        <dbReference type="PROSITE" id="PS50093"/>
    </source>
</evidence>
<evidence type="ECO:0000313" key="3">
    <source>
        <dbReference type="EMBL" id="TRX41336.1"/>
    </source>
</evidence>
<dbReference type="SUPFAM" id="SSF82171">
    <property type="entry name" value="DPP6 N-terminal domain-like"/>
    <property type="match status" value="1"/>
</dbReference>
<keyword evidence="1" id="KW-0732">Signal</keyword>
<dbReference type="PROSITE" id="PS50093">
    <property type="entry name" value="PKD"/>
    <property type="match status" value="1"/>
</dbReference>
<keyword evidence="4" id="KW-1185">Reference proteome</keyword>
<dbReference type="SMART" id="SM00089">
    <property type="entry name" value="PKD"/>
    <property type="match status" value="2"/>
</dbReference>
<dbReference type="InterPro" id="IPR026341">
    <property type="entry name" value="T9SS_type_B"/>
</dbReference>
<dbReference type="RefSeq" id="WP_144255524.1">
    <property type="nucleotide sequence ID" value="NZ_VJZT01000003.1"/>
</dbReference>